<proteinExistence type="inferred from homology"/>
<evidence type="ECO:0000256" key="5">
    <source>
        <dbReference type="ARBA" id="ARBA00022692"/>
    </source>
</evidence>
<keyword evidence="6 13" id="KW-0479">Metal-binding</keyword>
<dbReference type="InterPro" id="IPR001128">
    <property type="entry name" value="Cyt_P450"/>
</dbReference>
<keyword evidence="8 14" id="KW-0560">Oxidoreductase</keyword>
<evidence type="ECO:0000256" key="9">
    <source>
        <dbReference type="ARBA" id="ARBA00023004"/>
    </source>
</evidence>
<evidence type="ECO:0000313" key="16">
    <source>
        <dbReference type="EMBL" id="KAB8304036.1"/>
    </source>
</evidence>
<dbReference type="GO" id="GO:0005506">
    <property type="term" value="F:iron ion binding"/>
    <property type="evidence" value="ECO:0007669"/>
    <property type="project" value="InterPro"/>
</dbReference>
<dbReference type="AlphaFoldDB" id="A0A5N6KJR8"/>
<comment type="similarity">
    <text evidence="3 14">Belongs to the cytochrome P450 family.</text>
</comment>
<keyword evidence="4 13" id="KW-0349">Heme</keyword>
<accession>A0A5N6KJR8</accession>
<keyword evidence="11 14" id="KW-0503">Monooxygenase</keyword>
<dbReference type="PRINTS" id="PR00463">
    <property type="entry name" value="EP450I"/>
</dbReference>
<reference evidence="16 17" key="1">
    <citation type="submission" date="2019-06" db="EMBL/GenBank/DDBJ databases">
        <title>Genome Sequence of the Brown Rot Fungal Pathogen Monilinia laxa.</title>
        <authorList>
            <person name="De Miccolis Angelini R.M."/>
            <person name="Landi L."/>
            <person name="Abate D."/>
            <person name="Pollastro S."/>
            <person name="Romanazzi G."/>
            <person name="Faretra F."/>
        </authorList>
    </citation>
    <scope>NUCLEOTIDE SEQUENCE [LARGE SCALE GENOMIC DNA]</scope>
    <source>
        <strain evidence="16 17">Mlax316</strain>
    </source>
</reference>
<keyword evidence="12 15" id="KW-0472">Membrane</keyword>
<evidence type="ECO:0000256" key="12">
    <source>
        <dbReference type="ARBA" id="ARBA00023136"/>
    </source>
</evidence>
<evidence type="ECO:0000256" key="11">
    <source>
        <dbReference type="ARBA" id="ARBA00023033"/>
    </source>
</evidence>
<keyword evidence="17" id="KW-1185">Reference proteome</keyword>
<dbReference type="Gene3D" id="1.10.630.10">
    <property type="entry name" value="Cytochrome P450"/>
    <property type="match status" value="1"/>
</dbReference>
<dbReference type="GO" id="GO:0004497">
    <property type="term" value="F:monooxygenase activity"/>
    <property type="evidence" value="ECO:0007669"/>
    <property type="project" value="UniProtKB-KW"/>
</dbReference>
<dbReference type="GO" id="GO:0020037">
    <property type="term" value="F:heme binding"/>
    <property type="evidence" value="ECO:0007669"/>
    <property type="project" value="InterPro"/>
</dbReference>
<evidence type="ECO:0000256" key="4">
    <source>
        <dbReference type="ARBA" id="ARBA00022617"/>
    </source>
</evidence>
<dbReference type="SUPFAM" id="SSF48264">
    <property type="entry name" value="Cytochrome P450"/>
    <property type="match status" value="1"/>
</dbReference>
<dbReference type="EMBL" id="VIGI01000002">
    <property type="protein sequence ID" value="KAB8304036.1"/>
    <property type="molecule type" value="Genomic_DNA"/>
</dbReference>
<keyword evidence="9 13" id="KW-0408">Iron</keyword>
<dbReference type="GO" id="GO:0016705">
    <property type="term" value="F:oxidoreductase activity, acting on paired donors, with incorporation or reduction of molecular oxygen"/>
    <property type="evidence" value="ECO:0007669"/>
    <property type="project" value="InterPro"/>
</dbReference>
<gene>
    <name evidence="16" type="ORF">EYC80_005382</name>
</gene>
<evidence type="ECO:0000313" key="17">
    <source>
        <dbReference type="Proteomes" id="UP000326757"/>
    </source>
</evidence>
<evidence type="ECO:0000256" key="1">
    <source>
        <dbReference type="ARBA" id="ARBA00001971"/>
    </source>
</evidence>
<dbReference type="InterPro" id="IPR050121">
    <property type="entry name" value="Cytochrome_P450_monoxygenase"/>
</dbReference>
<sequence>MMELPFAMAFIINGALWGLLFATTACAVYLTILTIYRLTIHPLAKYPGPFLAKITDWYSVYHAWRGDRHLEFYRCHEKYGSVFRYGPDSLSINSNTALKKIYGHKSNVKKSQFYSVFPPTKDTFNTHSSIDKASHARKRRVLSHAFSDGAIKTMEKYILANVRTFCTNLGQPNAAAEKSTGGWSVAQNMSDWCNYLTFDVMGDLCFGKAFEMLENASNRHVIDLIGNAAHTHLITGTYPIIKTIGVSKILFHKIYAQRMKYMAYSRAQAAERTKIGLDTDRKDFFYYLLNARDAETGQGFTTPELWGESNLLIIAGSDTTSTALAAAFFYLVHNPSKLEILTKEIMSTFLDVEDIHSSPALNGCQYLRAVVDESMRLSPPVGGVLPREVLPGGIDIDGLHIPAGYVVGTPHYSIHHNPAYYPSPFSFRPERWIPSSSPQITKESVALAQSAFCPFSIGPRGCIGKGVAYVELMTSLARVVFMYEMRIAEGYYVGEGNEDMEVGRRRKEEYQLRDSFTSMKDGPYVEFRVRVNLLDSRFMTYVVQSNDSS</sequence>
<dbReference type="FunFam" id="1.10.630.10:FF:000063">
    <property type="entry name" value="Cytochrome P450 monooxygenase"/>
    <property type="match status" value="1"/>
</dbReference>
<dbReference type="InterPro" id="IPR036396">
    <property type="entry name" value="Cyt_P450_sf"/>
</dbReference>
<keyword evidence="5 15" id="KW-0812">Transmembrane</keyword>
<dbReference type="GO" id="GO:0016020">
    <property type="term" value="C:membrane"/>
    <property type="evidence" value="ECO:0007669"/>
    <property type="project" value="UniProtKB-SubCell"/>
</dbReference>
<name>A0A5N6KJR8_MONLA</name>
<keyword evidence="10" id="KW-0843">Virulence</keyword>
<evidence type="ECO:0000256" key="13">
    <source>
        <dbReference type="PIRSR" id="PIRSR602401-1"/>
    </source>
</evidence>
<dbReference type="PANTHER" id="PTHR24305:SF237">
    <property type="entry name" value="CYTOCHROME P450 MONOOXYGENASE ATNE-RELATED"/>
    <property type="match status" value="1"/>
</dbReference>
<comment type="cofactor">
    <cofactor evidence="1 13">
        <name>heme</name>
        <dbReference type="ChEBI" id="CHEBI:30413"/>
    </cofactor>
</comment>
<dbReference type="Pfam" id="PF00067">
    <property type="entry name" value="p450"/>
    <property type="match status" value="1"/>
</dbReference>
<keyword evidence="7 15" id="KW-1133">Transmembrane helix</keyword>
<protein>
    <recommendedName>
        <fullName evidence="18">Cytochrome P450 67</fullName>
    </recommendedName>
</protein>
<dbReference type="GO" id="GO:1902181">
    <property type="term" value="P:verruculogen biosynthetic process"/>
    <property type="evidence" value="ECO:0007669"/>
    <property type="project" value="UniProtKB-ARBA"/>
</dbReference>
<evidence type="ECO:0000256" key="15">
    <source>
        <dbReference type="SAM" id="Phobius"/>
    </source>
</evidence>
<evidence type="ECO:0000256" key="3">
    <source>
        <dbReference type="ARBA" id="ARBA00010617"/>
    </source>
</evidence>
<evidence type="ECO:0008006" key="18">
    <source>
        <dbReference type="Google" id="ProtNLM"/>
    </source>
</evidence>
<dbReference type="PROSITE" id="PS00086">
    <property type="entry name" value="CYTOCHROME_P450"/>
    <property type="match status" value="1"/>
</dbReference>
<comment type="subcellular location">
    <subcellularLocation>
        <location evidence="2">Membrane</location>
    </subcellularLocation>
</comment>
<evidence type="ECO:0000256" key="6">
    <source>
        <dbReference type="ARBA" id="ARBA00022723"/>
    </source>
</evidence>
<dbReference type="PRINTS" id="PR00385">
    <property type="entry name" value="P450"/>
</dbReference>
<dbReference type="OrthoDB" id="1470350at2759"/>
<evidence type="ECO:0000256" key="7">
    <source>
        <dbReference type="ARBA" id="ARBA00022989"/>
    </source>
</evidence>
<evidence type="ECO:0000256" key="2">
    <source>
        <dbReference type="ARBA" id="ARBA00004370"/>
    </source>
</evidence>
<organism evidence="16 17">
    <name type="scientific">Monilinia laxa</name>
    <name type="common">Brown rot fungus</name>
    <name type="synonym">Sclerotinia laxa</name>
    <dbReference type="NCBI Taxonomy" id="61186"/>
    <lineage>
        <taxon>Eukaryota</taxon>
        <taxon>Fungi</taxon>
        <taxon>Dikarya</taxon>
        <taxon>Ascomycota</taxon>
        <taxon>Pezizomycotina</taxon>
        <taxon>Leotiomycetes</taxon>
        <taxon>Helotiales</taxon>
        <taxon>Sclerotiniaceae</taxon>
        <taxon>Monilinia</taxon>
    </lineage>
</organism>
<feature type="binding site" description="axial binding residue" evidence="13">
    <location>
        <position position="462"/>
    </location>
    <ligand>
        <name>heme</name>
        <dbReference type="ChEBI" id="CHEBI:30413"/>
    </ligand>
    <ligandPart>
        <name>Fe</name>
        <dbReference type="ChEBI" id="CHEBI:18248"/>
    </ligandPart>
</feature>
<dbReference type="InterPro" id="IPR002401">
    <property type="entry name" value="Cyt_P450_E_grp-I"/>
</dbReference>
<evidence type="ECO:0000256" key="8">
    <source>
        <dbReference type="ARBA" id="ARBA00023002"/>
    </source>
</evidence>
<feature type="transmembrane region" description="Helical" evidence="15">
    <location>
        <begin position="6"/>
        <end position="36"/>
    </location>
</feature>
<dbReference type="CDD" id="cd11061">
    <property type="entry name" value="CYP67-like"/>
    <property type="match status" value="1"/>
</dbReference>
<comment type="caution">
    <text evidence="16">The sequence shown here is derived from an EMBL/GenBank/DDBJ whole genome shotgun (WGS) entry which is preliminary data.</text>
</comment>
<dbReference type="InterPro" id="IPR017972">
    <property type="entry name" value="Cyt_P450_CS"/>
</dbReference>
<dbReference type="PANTHER" id="PTHR24305">
    <property type="entry name" value="CYTOCHROME P450"/>
    <property type="match status" value="1"/>
</dbReference>
<evidence type="ECO:0000256" key="14">
    <source>
        <dbReference type="RuleBase" id="RU000461"/>
    </source>
</evidence>
<dbReference type="Proteomes" id="UP000326757">
    <property type="component" value="Unassembled WGS sequence"/>
</dbReference>
<evidence type="ECO:0000256" key="10">
    <source>
        <dbReference type="ARBA" id="ARBA00023026"/>
    </source>
</evidence>